<evidence type="ECO:0000256" key="1">
    <source>
        <dbReference type="SAM" id="Phobius"/>
    </source>
</evidence>
<evidence type="ECO:0000313" key="5">
    <source>
        <dbReference type="Proteomes" id="UP000225320"/>
    </source>
</evidence>
<feature type="transmembrane region" description="Helical" evidence="1">
    <location>
        <begin position="201"/>
        <end position="224"/>
    </location>
</feature>
<dbReference type="Proteomes" id="UP000225320">
    <property type="component" value="Unassembled WGS sequence"/>
</dbReference>
<evidence type="ECO:0000313" key="2">
    <source>
        <dbReference type="EMBL" id="PEN58605.1"/>
    </source>
</evidence>
<keyword evidence="1" id="KW-0472">Membrane</keyword>
<dbReference type="EMBL" id="NUAJ01000002">
    <property type="protein sequence ID" value="PEN58605.1"/>
    <property type="molecule type" value="Genomic_DNA"/>
</dbReference>
<sequence>MWNIKEEDLDEFRMTCKDRLSPEGATGFMFGGILYSSIAVFSIIVSGGWEYCMVLLNIGIVKLEVLAYALQVIFFVLYLFPKAQFKFQKLQTLVVLLYAFQMATILLTVLVVSEIANNSMDRITLNYVCLLYLGAVIFHIVTTIDTFKLASEGAFSMDERSVSFFSKTKGTMMKVASIYALILLILIYFHNDYAFDTFIGYVIGTVLMYTIAIGAAEFQLLVYCRFKFPSFNISWEQHKRETPRYRKRNKKGKSKRKA</sequence>
<accession>A0A2B7V2Y3</accession>
<feature type="transmembrane region" description="Helical" evidence="1">
    <location>
        <begin position="171"/>
        <end position="189"/>
    </location>
</feature>
<feature type="transmembrane region" description="Helical" evidence="1">
    <location>
        <begin position="55"/>
        <end position="80"/>
    </location>
</feature>
<organism evidence="3 5">
    <name type="scientific">Bacillus toyonensis</name>
    <dbReference type="NCBI Taxonomy" id="155322"/>
    <lineage>
        <taxon>Bacteria</taxon>
        <taxon>Bacillati</taxon>
        <taxon>Bacillota</taxon>
        <taxon>Bacilli</taxon>
        <taxon>Bacillales</taxon>
        <taxon>Bacillaceae</taxon>
        <taxon>Bacillus</taxon>
        <taxon>Bacillus cereus group</taxon>
    </lineage>
</organism>
<dbReference type="EMBL" id="NVOI01000198">
    <property type="protein sequence ID" value="PGG78654.1"/>
    <property type="molecule type" value="Genomic_DNA"/>
</dbReference>
<feature type="transmembrane region" description="Helical" evidence="1">
    <location>
        <begin position="27"/>
        <end position="49"/>
    </location>
</feature>
<reference evidence="2 4" key="2">
    <citation type="submission" date="2017-09" db="EMBL/GenBank/DDBJ databases">
        <title>Large-scale bioinformatics analysis of Bacillus genomes uncovers conserved roles of natural products in bacterial physiology.</title>
        <authorList>
            <consortium name="Agbiome Team Llc"/>
            <person name="Bleich R.M."/>
            <person name="Kirk G.J."/>
            <person name="Santa Maria K.C."/>
            <person name="Allen S.E."/>
            <person name="Farag S."/>
            <person name="Shank E.A."/>
            <person name="Bowers A."/>
        </authorList>
    </citation>
    <scope>NUCLEOTIDE SEQUENCE [LARGE SCALE GENOMIC DNA]</scope>
    <source>
        <strain evidence="2 4">AFS027958</strain>
    </source>
</reference>
<dbReference type="Proteomes" id="UP000220934">
    <property type="component" value="Unassembled WGS sequence"/>
</dbReference>
<evidence type="ECO:0000313" key="3">
    <source>
        <dbReference type="EMBL" id="PGG78654.1"/>
    </source>
</evidence>
<feature type="transmembrane region" description="Helical" evidence="1">
    <location>
        <begin position="92"/>
        <end position="113"/>
    </location>
</feature>
<comment type="caution">
    <text evidence="3">The sequence shown here is derived from an EMBL/GenBank/DDBJ whole genome shotgun (WGS) entry which is preliminary data.</text>
</comment>
<name>A0A2B7V2Y3_9BACI</name>
<reference evidence="3 5" key="1">
    <citation type="submission" date="2017-09" db="EMBL/GenBank/DDBJ databases">
        <title>Large-scale bioinformatics analysis of Bacillus genomes uncovers conserved roles of natural products in bacterial physiology.</title>
        <authorList>
            <consortium name="Agbiome Team Llc"/>
            <person name="Bleich R.M."/>
            <person name="Grubbs K.J."/>
            <person name="Santa Maria K.C."/>
            <person name="Allen S.E."/>
            <person name="Farag S."/>
            <person name="Shank E.A."/>
            <person name="Bowers A."/>
        </authorList>
    </citation>
    <scope>NUCLEOTIDE SEQUENCE [LARGE SCALE GENOMIC DNA]</scope>
    <source>
        <strain evidence="3 5">AFS094862</strain>
    </source>
</reference>
<dbReference type="AlphaFoldDB" id="A0A2B7V2Y3"/>
<gene>
    <name evidence="2" type="ORF">CN596_01430</name>
    <name evidence="3" type="ORF">CON73_31265</name>
</gene>
<dbReference type="RefSeq" id="WP_000267100.1">
    <property type="nucleotide sequence ID" value="NZ_JAOPQL010000006.1"/>
</dbReference>
<keyword evidence="1" id="KW-0812">Transmembrane</keyword>
<proteinExistence type="predicted"/>
<keyword evidence="1" id="KW-1133">Transmembrane helix</keyword>
<protein>
    <submittedName>
        <fullName evidence="3">Uncharacterized protein</fullName>
    </submittedName>
</protein>
<evidence type="ECO:0000313" key="4">
    <source>
        <dbReference type="Proteomes" id="UP000220934"/>
    </source>
</evidence>
<feature type="transmembrane region" description="Helical" evidence="1">
    <location>
        <begin position="125"/>
        <end position="150"/>
    </location>
</feature>